<dbReference type="SUPFAM" id="SSF48452">
    <property type="entry name" value="TPR-like"/>
    <property type="match status" value="1"/>
</dbReference>
<dbReference type="Proteomes" id="UP000887568">
    <property type="component" value="Unplaced"/>
</dbReference>
<feature type="region of interest" description="Disordered" evidence="3">
    <location>
        <begin position="970"/>
        <end position="1000"/>
    </location>
</feature>
<dbReference type="SMART" id="SM00028">
    <property type="entry name" value="TPR"/>
    <property type="match status" value="4"/>
</dbReference>
<dbReference type="PROSITE" id="PS51114">
    <property type="entry name" value="FBA"/>
    <property type="match status" value="1"/>
</dbReference>
<feature type="compositionally biased region" description="Acidic residues" evidence="3">
    <location>
        <begin position="1157"/>
        <end position="1166"/>
    </location>
</feature>
<feature type="compositionally biased region" description="Acidic residues" evidence="3">
    <location>
        <begin position="270"/>
        <end position="291"/>
    </location>
</feature>
<dbReference type="GO" id="GO:0080008">
    <property type="term" value="C:Cul4-RING E3 ubiquitin ligase complex"/>
    <property type="evidence" value="ECO:0007669"/>
    <property type="project" value="TreeGrafter"/>
</dbReference>
<dbReference type="PROSITE" id="PS00675">
    <property type="entry name" value="SIGMA54_INTERACT_1"/>
    <property type="match status" value="1"/>
</dbReference>
<dbReference type="InterPro" id="IPR008979">
    <property type="entry name" value="Galactose-bd-like_sf"/>
</dbReference>
<dbReference type="Gene3D" id="1.25.40.10">
    <property type="entry name" value="Tetratricopeptide repeat domain"/>
    <property type="match status" value="2"/>
</dbReference>
<dbReference type="RefSeq" id="XP_038058559.1">
    <property type="nucleotide sequence ID" value="XM_038202631.1"/>
</dbReference>
<dbReference type="InterPro" id="IPR027417">
    <property type="entry name" value="P-loop_NTPase"/>
</dbReference>
<dbReference type="Gene3D" id="3.40.50.300">
    <property type="entry name" value="P-loop containing nucleotide triphosphate hydrolases"/>
    <property type="match status" value="1"/>
</dbReference>
<evidence type="ECO:0000256" key="2">
    <source>
        <dbReference type="PROSITE-ProRule" id="PRU00339"/>
    </source>
</evidence>
<reference evidence="5" key="1">
    <citation type="submission" date="2022-11" db="UniProtKB">
        <authorList>
            <consortium name="EnsemblMetazoa"/>
        </authorList>
    </citation>
    <scope>IDENTIFICATION</scope>
</reference>
<name>A0A914A4T5_PATMI</name>
<dbReference type="PROSITE" id="PS50005">
    <property type="entry name" value="TPR"/>
    <property type="match status" value="1"/>
</dbReference>
<dbReference type="SMART" id="SM01198">
    <property type="entry name" value="FBA"/>
    <property type="match status" value="1"/>
</dbReference>
<dbReference type="InterPro" id="IPR007111">
    <property type="entry name" value="NACHT_NTPase"/>
</dbReference>
<feature type="region of interest" description="Disordered" evidence="3">
    <location>
        <begin position="267"/>
        <end position="304"/>
    </location>
</feature>
<evidence type="ECO:0000313" key="6">
    <source>
        <dbReference type="Proteomes" id="UP000887568"/>
    </source>
</evidence>
<dbReference type="Pfam" id="PF13271">
    <property type="entry name" value="DUF4062"/>
    <property type="match status" value="1"/>
</dbReference>
<sequence length="2004" mass="225300">MASKSASKEQGAAPRQKMAFVTAFNLVKKQAPGTKGSSRTHEEIEDVPQELKKLDLHLPPPKELKTIADFPCMTGTASCQFPIPAFIKTDFSVNTKHGGGTALVLITSLYDLNYHTFTSELCLIRCGFDGNHCGYTPLAKGGNHTVYRYIRMHTDAEGNLSPCVRFGFSRATIISNVAEMGHGGSAQVFTGPKAEVGASTAVFKSGISVTRHEKYGKALLVLCSASGKEGTHPCNAYFVAFGYKPSEMVVRAIAGEGCDDVWKFGSSGEPEIEPGSSDEAEEYEFTDEDEEIKTKPGSDAELEITGPSESHYSIWRSDVNADVGNQAKVVHTQAFRGSTPTILVEDFSKYVGHALLVMCSCSLGDNDMTSSALYMVTIQSWGIKSSFASGSSGLSNGGDDWVISDDNKKLVIVGPDAPCRYSFMSTIPEDSPSPQKRCFQDSCLATGRENKYRGAVYVNGTSITGWVSRMSAVKIMLNGQTIELVKASQLLEQPDGRLGFQRELSEDENSLGLKLLQVFGVTTDINNEPVSVELEGSPHRIVNQPPGLLFAVNLGGPMYEALNKVVFYGTEITFKAAEQDGMQCLRKFACLISPDDNLYNMMTNTNDGFLYGTCNESHPEFADKMTYKIPVTKSGKLTLQLHSVSNYMKEHCIEINKKSDISDEVTRRLDQIPEVVPGYTAKVVSIPFESSGNKVKLNFDNYKSKCLLSAIVVHDDTYKEPIQSRDEKKQEREVKQKLADTLVALDRSFSMKQMKIAGWSSNLLSNPSGERGDMSHWNFSGDWKLSEGGNQTETMFVASYMRCVKYQEVELVQHFSEKHLDSSPEIQVSESFREGCDQGGFYWLTATLLGQDGTVIEQQTTGQQDTINTRSGGWIPVCFTFKNYGPGVRSVGIETVAKDMKMWAGHFGPYVSAACIRVKSEVTAAAGDNYDDIPLHTGASFTKDLDAMVRGLYARHKDELAEMQNTLEETEVQRGAEQDEAKTPTQATPRPKPSHQRIKRKKREIRVFVSSTFRDFTEEREVLIKKAFRELNRICLDRGVFFTYVDLRWGITAGQTNDGKTISICLREIEKCRPYFICLMGDRFGWSQRQTRPDKLLNKSYDYAIENFKPLEWIDQYRFESSVTKLEIMHAALKDKALNQGRTFFYLREPRIKREDLEPDEDEDELQAGVDGAKSAAEQKDASKKKKTKSMGETQWHFDRQYQLRKSVETSGMPLRRYSTADEGCTLIQDDLMWCIDQDFPPGTELTALQREHEAHQAFAEPRRRIYIGGLEYIKQINEFVLKVGRQTDQEESANVPLIILGESGSGKSALVANWSHQYQEANPDAFLFMHFIGSSSESASHLNLLRRLYEEIKQFFGFEMTVPSSHRNLVLELSTWLQMAAKQAKVVLVLDALNQLDTGTGAGDEQDLKWIPKELPSNVCMILSTLPGRAMDAVTAAGWPSMRVNPLNVNEKSDIVTGYMNLYGKTLNEEQRSMIIDAKQTDNPLYLKALLDEVRMYGNFFQLTTAIKEYLAASNPGELFVKILDRMEKDFEQSIVESPGLVRNATTALWCSHRGLSEQELLQFLKYTNIPLISSFLCKVPGKVWSPFYLSLEENLVNRNGILNFFHDHLRQAVERKYLSTPELKQEAFLTLANWFNTQDIDERYVEEVPYCLSQAKEFKRLRATILNVAVFERLMSTEEGKFELIKSWQLLGGYEEVEELYLGILARSEEWEKSRERDSLIRAMAGFFMQLGLLKGARHLNERLLSELETRYIGSHATIVYHHAKYEYKTKCIHPDVLEVLISLGTVSIKLGDLDAARKHFHEALQRRNKIKTPEQKLQLVKGLLGMGSVLSLKLKADEAIRFLRRAEEVATDVLGPKHHYVAAINGQIGQLYYSQSKLDNAMLLHLWDLKLTQSDVGLNHPRVAAILNNCGLVLDDMNDKMSGEVFQAVLGILVGAYGKDHVDVATIRFNLGLYFMASNMYQRAKYQFDEALRISELFLERDHPNIQATKTALEKLAEFMQ</sequence>
<feature type="compositionally biased region" description="Basic and acidic residues" evidence="3">
    <location>
        <begin position="971"/>
        <end position="982"/>
    </location>
</feature>
<dbReference type="Pfam" id="PF05729">
    <property type="entry name" value="NACHT"/>
    <property type="match status" value="1"/>
</dbReference>
<keyword evidence="6" id="KW-1185">Reference proteome</keyword>
<organism evidence="5 6">
    <name type="scientific">Patiria miniata</name>
    <name type="common">Bat star</name>
    <name type="synonym">Asterina miniata</name>
    <dbReference type="NCBI Taxonomy" id="46514"/>
    <lineage>
        <taxon>Eukaryota</taxon>
        <taxon>Metazoa</taxon>
        <taxon>Echinodermata</taxon>
        <taxon>Eleutherozoa</taxon>
        <taxon>Asterozoa</taxon>
        <taxon>Asteroidea</taxon>
        <taxon>Valvatacea</taxon>
        <taxon>Valvatida</taxon>
        <taxon>Asterinidae</taxon>
        <taxon>Patiria</taxon>
    </lineage>
</organism>
<dbReference type="GeneID" id="119729838"/>
<dbReference type="InterPro" id="IPR025662">
    <property type="entry name" value="Sigma_54_int_dom_ATP-bd_1"/>
</dbReference>
<dbReference type="InterPro" id="IPR051191">
    <property type="entry name" value="DCAF12"/>
</dbReference>
<evidence type="ECO:0000256" key="1">
    <source>
        <dbReference type="ARBA" id="ARBA00022737"/>
    </source>
</evidence>
<proteinExistence type="predicted"/>
<dbReference type="EnsemblMetazoa" id="XM_038202631.1">
    <property type="protein sequence ID" value="XP_038058559.1"/>
    <property type="gene ID" value="LOC119729838"/>
</dbReference>
<dbReference type="PANTHER" id="PTHR19860">
    <property type="entry name" value="DDB1- AND CUL4-ASSOCIATED FACTOR 12-RELATED"/>
    <property type="match status" value="1"/>
</dbReference>
<accession>A0A914A4T5</accession>
<dbReference type="Pfam" id="PF04300">
    <property type="entry name" value="FBA"/>
    <property type="match status" value="1"/>
</dbReference>
<dbReference type="SUPFAM" id="SSF52540">
    <property type="entry name" value="P-loop containing nucleoside triphosphate hydrolases"/>
    <property type="match status" value="1"/>
</dbReference>
<feature type="region of interest" description="Disordered" evidence="3">
    <location>
        <begin position="1156"/>
        <end position="1192"/>
    </location>
</feature>
<protein>
    <recommendedName>
        <fullName evidence="4">FBA domain-containing protein</fullName>
    </recommendedName>
</protein>
<evidence type="ECO:0000259" key="4">
    <source>
        <dbReference type="PROSITE" id="PS51114"/>
    </source>
</evidence>
<dbReference type="PANTHER" id="PTHR19860:SF17">
    <property type="entry name" value="FBA DOMAIN-CONTAINING PROTEIN"/>
    <property type="match status" value="1"/>
</dbReference>
<evidence type="ECO:0000256" key="3">
    <source>
        <dbReference type="SAM" id="MobiDB-lite"/>
    </source>
</evidence>
<dbReference type="InterPro" id="IPR025139">
    <property type="entry name" value="DUF4062"/>
</dbReference>
<dbReference type="InterPro" id="IPR011990">
    <property type="entry name" value="TPR-like_helical_dom_sf"/>
</dbReference>
<dbReference type="SUPFAM" id="SSF49785">
    <property type="entry name" value="Galactose-binding domain-like"/>
    <property type="match status" value="1"/>
</dbReference>
<dbReference type="OMA" id="EAVACHT"/>
<dbReference type="Gene3D" id="2.60.120.260">
    <property type="entry name" value="Galactose-binding domain-like"/>
    <property type="match status" value="1"/>
</dbReference>
<dbReference type="InterPro" id="IPR007397">
    <property type="entry name" value="F-box-assoc_dom"/>
</dbReference>
<keyword evidence="2" id="KW-0802">TPR repeat</keyword>
<feature type="repeat" description="TPR" evidence="2">
    <location>
        <begin position="1780"/>
        <end position="1813"/>
    </location>
</feature>
<keyword evidence="1" id="KW-0677">Repeat</keyword>
<dbReference type="OrthoDB" id="2325716at2759"/>
<feature type="domain" description="FBA" evidence="4">
    <location>
        <begin position="749"/>
        <end position="920"/>
    </location>
</feature>
<evidence type="ECO:0000313" key="5">
    <source>
        <dbReference type="EnsemblMetazoa" id="XP_038058559.1"/>
    </source>
</evidence>
<dbReference type="InterPro" id="IPR019734">
    <property type="entry name" value="TPR_rpt"/>
</dbReference>